<organism evidence="1 2">
    <name type="scientific">Clanis bilineata nucleopolyhedrovirus</name>
    <dbReference type="NCBI Taxonomy" id="1307957"/>
    <lineage>
        <taxon>Viruses</taxon>
        <taxon>Viruses incertae sedis</taxon>
        <taxon>Naldaviricetes</taxon>
        <taxon>Lefavirales</taxon>
        <taxon>Baculoviridae</taxon>
        <taxon>Alphabaculovirus</taxon>
        <taxon>Alphabaculovirus clabilineatae</taxon>
    </lineage>
</organism>
<dbReference type="EMBL" id="DQ504428">
    <property type="protein sequence ID" value="ABF47436.1"/>
    <property type="molecule type" value="Genomic_DNA"/>
</dbReference>
<dbReference type="RefSeq" id="YP_717633.1">
    <property type="nucleotide sequence ID" value="NC_008293.1"/>
</dbReference>
<accession>Q0N407</accession>
<dbReference type="OrthoDB" id="14008at10239"/>
<dbReference type="KEGG" id="vg:5141937"/>
<name>Q0N407_9ABAC</name>
<dbReference type="GeneID" id="5141937"/>
<dbReference type="Pfam" id="PF10860">
    <property type="entry name" value="DUF2661"/>
    <property type="match status" value="1"/>
</dbReference>
<keyword evidence="2" id="KW-1185">Reference proteome</keyword>
<evidence type="ECO:0000313" key="1">
    <source>
        <dbReference type="EMBL" id="ABF47436.1"/>
    </source>
</evidence>
<proteinExistence type="predicted"/>
<dbReference type="Proteomes" id="UP000214353">
    <property type="component" value="Segment"/>
</dbReference>
<sequence length="364" mass="43993">MDQELALVFVWYHETNFVYNFPPYPFWHNVLHLATSHDAYLVYYVDNESSPLPQVPQSCERLKCLNFKHLYSEEKLTKLKNFKLKCNKIDYMKMQLVIDQQRHFHRQSFLLPSTDVVDNDYKYILFLDMDCSLPTPIDWTRMEKSCRHLEPFFDSTVDHLIEYQGNLWDSYLENYAMLINRHNTKPIKFDFEENIRMRYNEDEDACFMLLVFHNYIKAYYQQHHKFEFTQKFSDLKFINSIHVKFQRGGSWKQSILEKPTYNYIFDPNQKPTFSESIRLDLQLKEIIDTQIDFMGRTTTKFSHVEMSMIQDLLQQLQALNYDFKCKFKWSNKRQKYINLYAALQDCGEVVCQFLNIDVSLCIEF</sequence>
<protein>
    <submittedName>
        <fullName evidence="1">Ld109-like protein</fullName>
    </submittedName>
</protein>
<dbReference type="InterPro" id="IPR020387">
    <property type="entry name" value="AcMNPV_Orf112"/>
</dbReference>
<evidence type="ECO:0000313" key="2">
    <source>
        <dbReference type="Proteomes" id="UP000214353"/>
    </source>
</evidence>
<reference evidence="1 2" key="1">
    <citation type="journal article" date="2009" name="BMC Genomics">
        <title>Genomic sequence, organization and characteristics of a new nucleopolyhedrovirus isolated from Clanis bilineata larva.</title>
        <authorList>
            <person name="Zhu S.Y."/>
            <person name="Yi J.P."/>
            <person name="Shen W.D."/>
            <person name="Wang L.Q."/>
            <person name="He H.G."/>
            <person name="Wang Y."/>
            <person name="Li B."/>
            <person name="Wang W.B."/>
        </authorList>
    </citation>
    <scope>NUCLEOTIDE SEQUENCE [LARGE SCALE GENOMIC DNA]</scope>
    <source>
        <strain evidence="1">DZ1</strain>
    </source>
</reference>